<evidence type="ECO:0000313" key="1">
    <source>
        <dbReference type="EMBL" id="GIM95755.1"/>
    </source>
</evidence>
<dbReference type="Proteomes" id="UP000677082">
    <property type="component" value="Unassembled WGS sequence"/>
</dbReference>
<name>A0A919W8W3_9ACTN</name>
<dbReference type="EMBL" id="BOQN01000098">
    <property type="protein sequence ID" value="GIM95755.1"/>
    <property type="molecule type" value="Genomic_DNA"/>
</dbReference>
<sequence length="103" mass="11503">MGYNHHFTNGRRACPAQSYFPDPVRSRMLVSAQFGDEEPLNALTGVSMWATWSSWREVRGLSVSAAWAAMAPHDHYCSTDRHLSLSKGAVRRALAAPAERTER</sequence>
<reference evidence="1 2" key="1">
    <citation type="submission" date="2021-03" db="EMBL/GenBank/DDBJ databases">
        <title>Whole genome shotgun sequence of Actinoplanes toevensis NBRC 105298.</title>
        <authorList>
            <person name="Komaki H."/>
            <person name="Tamura T."/>
        </authorList>
    </citation>
    <scope>NUCLEOTIDE SEQUENCE [LARGE SCALE GENOMIC DNA]</scope>
    <source>
        <strain evidence="1 2">NBRC 105298</strain>
    </source>
</reference>
<comment type="caution">
    <text evidence="1">The sequence shown here is derived from an EMBL/GenBank/DDBJ whole genome shotgun (WGS) entry which is preliminary data.</text>
</comment>
<organism evidence="1 2">
    <name type="scientific">Paractinoplanes toevensis</name>
    <dbReference type="NCBI Taxonomy" id="571911"/>
    <lineage>
        <taxon>Bacteria</taxon>
        <taxon>Bacillati</taxon>
        <taxon>Actinomycetota</taxon>
        <taxon>Actinomycetes</taxon>
        <taxon>Micromonosporales</taxon>
        <taxon>Micromonosporaceae</taxon>
        <taxon>Paractinoplanes</taxon>
    </lineage>
</organism>
<accession>A0A919W8W3</accession>
<evidence type="ECO:0000313" key="2">
    <source>
        <dbReference type="Proteomes" id="UP000677082"/>
    </source>
</evidence>
<protein>
    <submittedName>
        <fullName evidence="1">Uncharacterized protein</fullName>
    </submittedName>
</protein>
<proteinExistence type="predicted"/>
<keyword evidence="2" id="KW-1185">Reference proteome</keyword>
<dbReference type="AlphaFoldDB" id="A0A919W8W3"/>
<gene>
    <name evidence="1" type="ORF">Ato02nite_075480</name>
</gene>